<dbReference type="PANTHER" id="PTHR34387:SF2">
    <property type="entry name" value="SLR1258 PROTEIN"/>
    <property type="match status" value="1"/>
</dbReference>
<dbReference type="InterPro" id="IPR052022">
    <property type="entry name" value="26kDa_periplasmic_antigen"/>
</dbReference>
<comment type="caution">
    <text evidence="1">The sequence shown here is derived from an EMBL/GenBank/DDBJ whole genome shotgun (WGS) entry which is preliminary data.</text>
</comment>
<dbReference type="PANTHER" id="PTHR34387">
    <property type="entry name" value="SLR1258 PROTEIN"/>
    <property type="match status" value="1"/>
</dbReference>
<dbReference type="GO" id="GO:0006974">
    <property type="term" value="P:DNA damage response"/>
    <property type="evidence" value="ECO:0007669"/>
    <property type="project" value="TreeGrafter"/>
</dbReference>
<dbReference type="AlphaFoldDB" id="A0A645HVH0"/>
<evidence type="ECO:0000313" key="1">
    <source>
        <dbReference type="EMBL" id="MPN43055.1"/>
    </source>
</evidence>
<organism evidence="1">
    <name type="scientific">bioreactor metagenome</name>
    <dbReference type="NCBI Taxonomy" id="1076179"/>
    <lineage>
        <taxon>unclassified sequences</taxon>
        <taxon>metagenomes</taxon>
        <taxon>ecological metagenomes</taxon>
    </lineage>
</organism>
<proteinExistence type="predicted"/>
<gene>
    <name evidence="1" type="ORF">SDC9_190614</name>
</gene>
<dbReference type="InterPro" id="IPR007497">
    <property type="entry name" value="SIMPL/DUF541"/>
</dbReference>
<evidence type="ECO:0008006" key="2">
    <source>
        <dbReference type="Google" id="ProtNLM"/>
    </source>
</evidence>
<dbReference type="Gene3D" id="3.30.110.170">
    <property type="entry name" value="Protein of unknown function (DUF541), domain 1"/>
    <property type="match status" value="1"/>
</dbReference>
<dbReference type="Pfam" id="PF04402">
    <property type="entry name" value="SIMPL"/>
    <property type="match status" value="1"/>
</dbReference>
<sequence length="89" mass="9565">MTDEERDRLYLQALSQAVVNAKEKANTIATAAGITISKPANIIEGSSAHFVQPNYRAMDMAKMASEAAPTPISEGEMTIGANVTVIYDY</sequence>
<reference evidence="1" key="1">
    <citation type="submission" date="2019-08" db="EMBL/GenBank/DDBJ databases">
        <authorList>
            <person name="Kucharzyk K."/>
            <person name="Murdoch R.W."/>
            <person name="Higgins S."/>
            <person name="Loffler F."/>
        </authorList>
    </citation>
    <scope>NUCLEOTIDE SEQUENCE</scope>
</reference>
<dbReference type="EMBL" id="VSSQ01101209">
    <property type="protein sequence ID" value="MPN43055.1"/>
    <property type="molecule type" value="Genomic_DNA"/>
</dbReference>
<name>A0A645HVH0_9ZZZZ</name>
<protein>
    <recommendedName>
        <fullName evidence="2">26 kDa periplasmic immunogenic protein</fullName>
    </recommendedName>
</protein>
<accession>A0A645HVH0</accession>